<feature type="compositionally biased region" description="Basic and acidic residues" evidence="1">
    <location>
        <begin position="162"/>
        <end position="172"/>
    </location>
</feature>
<evidence type="ECO:0000313" key="3">
    <source>
        <dbReference type="Proteomes" id="UP000070700"/>
    </source>
</evidence>
<dbReference type="RefSeq" id="XP_018077523.1">
    <property type="nucleotide sequence ID" value="XM_018222092.1"/>
</dbReference>
<feature type="compositionally biased region" description="Basic and acidic residues" evidence="1">
    <location>
        <begin position="79"/>
        <end position="88"/>
    </location>
</feature>
<dbReference type="KEGG" id="psco:LY89DRAFT_776969"/>
<proteinExistence type="predicted"/>
<dbReference type="OrthoDB" id="3561227at2759"/>
<dbReference type="AlphaFoldDB" id="A0A194XSJ4"/>
<dbReference type="GeneID" id="28831818"/>
<feature type="region of interest" description="Disordered" evidence="1">
    <location>
        <begin position="316"/>
        <end position="386"/>
    </location>
</feature>
<feature type="region of interest" description="Disordered" evidence="1">
    <location>
        <begin position="35"/>
        <end position="247"/>
    </location>
</feature>
<evidence type="ECO:0000256" key="1">
    <source>
        <dbReference type="SAM" id="MobiDB-lite"/>
    </source>
</evidence>
<dbReference type="EMBL" id="KQ947405">
    <property type="protein sequence ID" value="KUJ23168.1"/>
    <property type="molecule type" value="Genomic_DNA"/>
</dbReference>
<sequence length="386" mass="43113">MAMEAGPWISLGLKGANKIIDKHFERVPHKYLYSDTYKPKALKKRRDRKNSQDQNNSESEEEEEVVQERSLGPESDTEEVLRDKDVVLGRDMGPPMPRDGSLPGGAYSQESPYIQPPFPMYSHESPRARPQYMPEQAIPPIGVAGGYYPPPPSEHFVNSPYDNRRSRGRRDSWDDEDDYYSDSYRQPRRPKPVTRRSSSYHGPRGSGRGRDDSDSEDNRYAALVSKRGKTPSGSEHVDKARHTAHRYKVKDEIEGSFTKSKAGLGGAAVGAVVAGWAANKAQIGYTKDGGKKDPNSLVTLLGAAVGGLAVNALVEKYEESKRDTDDKQDKYNDKWGKDGDTKSEGGRSQKSQRRKGDKDRDYGSDGGRSQRSRRRRDSAYGSDGYD</sequence>
<organism evidence="2 3">
    <name type="scientific">Mollisia scopiformis</name>
    <name type="common">Conifer needle endophyte fungus</name>
    <name type="synonym">Phialocephala scopiformis</name>
    <dbReference type="NCBI Taxonomy" id="149040"/>
    <lineage>
        <taxon>Eukaryota</taxon>
        <taxon>Fungi</taxon>
        <taxon>Dikarya</taxon>
        <taxon>Ascomycota</taxon>
        <taxon>Pezizomycotina</taxon>
        <taxon>Leotiomycetes</taxon>
        <taxon>Helotiales</taxon>
        <taxon>Mollisiaceae</taxon>
        <taxon>Mollisia</taxon>
    </lineage>
</organism>
<dbReference type="InParanoid" id="A0A194XSJ4"/>
<keyword evidence="3" id="KW-1185">Reference proteome</keyword>
<protein>
    <submittedName>
        <fullName evidence="2">Uncharacterized protein</fullName>
    </submittedName>
</protein>
<feature type="compositionally biased region" description="Basic and acidic residues" evidence="1">
    <location>
        <begin position="354"/>
        <end position="363"/>
    </location>
</feature>
<gene>
    <name evidence="2" type="ORF">LY89DRAFT_776969</name>
</gene>
<dbReference type="STRING" id="149040.A0A194XSJ4"/>
<feature type="compositionally biased region" description="Basic and acidic residues" evidence="1">
    <location>
        <begin position="316"/>
        <end position="347"/>
    </location>
</feature>
<feature type="compositionally biased region" description="Basic and acidic residues" evidence="1">
    <location>
        <begin position="208"/>
        <end position="219"/>
    </location>
</feature>
<dbReference type="Proteomes" id="UP000070700">
    <property type="component" value="Unassembled WGS sequence"/>
</dbReference>
<evidence type="ECO:0000313" key="2">
    <source>
        <dbReference type="EMBL" id="KUJ23168.1"/>
    </source>
</evidence>
<reference evidence="2 3" key="1">
    <citation type="submission" date="2015-10" db="EMBL/GenBank/DDBJ databases">
        <title>Full genome of DAOMC 229536 Phialocephala scopiformis, a fungal endophyte of spruce producing the potent anti-insectan compound rugulosin.</title>
        <authorList>
            <consortium name="DOE Joint Genome Institute"/>
            <person name="Walker A.K."/>
            <person name="Frasz S.L."/>
            <person name="Seifert K.A."/>
            <person name="Miller J.D."/>
            <person name="Mondo S.J."/>
            <person name="Labutti K."/>
            <person name="Lipzen A."/>
            <person name="Dockter R."/>
            <person name="Kennedy M."/>
            <person name="Grigoriev I.V."/>
            <person name="Spatafora J.W."/>
        </authorList>
    </citation>
    <scope>NUCLEOTIDE SEQUENCE [LARGE SCALE GENOMIC DNA]</scope>
    <source>
        <strain evidence="2 3">CBS 120377</strain>
    </source>
</reference>
<accession>A0A194XSJ4</accession>
<name>A0A194XSJ4_MOLSC</name>